<evidence type="ECO:0000313" key="1">
    <source>
        <dbReference type="EMBL" id="OQR95684.1"/>
    </source>
</evidence>
<keyword evidence="2" id="KW-1185">Reference proteome</keyword>
<comment type="caution">
    <text evidence="1">The sequence shown here is derived from an EMBL/GenBank/DDBJ whole genome shotgun (WGS) entry which is preliminary data.</text>
</comment>
<gene>
    <name evidence="1" type="ORF">THRCLA_07659</name>
</gene>
<dbReference type="EMBL" id="JNBS01002060">
    <property type="protein sequence ID" value="OQR95684.1"/>
    <property type="molecule type" value="Genomic_DNA"/>
</dbReference>
<protein>
    <submittedName>
        <fullName evidence="1">Uncharacterized protein</fullName>
    </submittedName>
</protein>
<sequence>MKLTMGCLIQWYAKYLSNGYRRCSLNNTKEIDQFNRGIIKFTNSGFNLWRSENILNYIPPTIDNQMQFTRVQQQTKVMNKQYNRGGKNLFLILCNASSVQPNISGSLSGTLSYQISGPDSQILSASSGFLDAILHGGVLFNTFLLWQISLSDSGTRYVDNDRLIRSETQGNITPYYPKARQIMTLSNVEYPEMGNMTMWNYLFKAIIAEIYNQPVATSSALEELCLVGDGCFSACINASASGGTTLTHMRGGLEKGTSNVLKTYLTSNGTRQQVMVNNTAGPMAIWACFIGGRAPVINYPAHLVDIISQGPQTTLNQW</sequence>
<dbReference type="AlphaFoldDB" id="A0A1V9ZCH0"/>
<proteinExistence type="predicted"/>
<evidence type="ECO:0000313" key="2">
    <source>
        <dbReference type="Proteomes" id="UP000243217"/>
    </source>
</evidence>
<reference evidence="1 2" key="1">
    <citation type="journal article" date="2014" name="Genome Biol. Evol.">
        <title>The secreted proteins of Achlya hypogyna and Thraustotheca clavata identify the ancestral oomycete secretome and reveal gene acquisitions by horizontal gene transfer.</title>
        <authorList>
            <person name="Misner I."/>
            <person name="Blouin N."/>
            <person name="Leonard G."/>
            <person name="Richards T.A."/>
            <person name="Lane C.E."/>
        </authorList>
    </citation>
    <scope>NUCLEOTIDE SEQUENCE [LARGE SCALE GENOMIC DNA]</scope>
    <source>
        <strain evidence="1 2">ATCC 34112</strain>
    </source>
</reference>
<organism evidence="1 2">
    <name type="scientific">Thraustotheca clavata</name>
    <dbReference type="NCBI Taxonomy" id="74557"/>
    <lineage>
        <taxon>Eukaryota</taxon>
        <taxon>Sar</taxon>
        <taxon>Stramenopiles</taxon>
        <taxon>Oomycota</taxon>
        <taxon>Saprolegniomycetes</taxon>
        <taxon>Saprolegniales</taxon>
        <taxon>Achlyaceae</taxon>
        <taxon>Thraustotheca</taxon>
    </lineage>
</organism>
<accession>A0A1V9ZCH0</accession>
<name>A0A1V9ZCH0_9STRA</name>
<dbReference type="Proteomes" id="UP000243217">
    <property type="component" value="Unassembled WGS sequence"/>
</dbReference>